<evidence type="ECO:0000313" key="1">
    <source>
        <dbReference type="EMBL" id="MBA9005922.1"/>
    </source>
</evidence>
<comment type="caution">
    <text evidence="1">The sequence shown here is derived from an EMBL/GenBank/DDBJ whole genome shotgun (WGS) entry which is preliminary data.</text>
</comment>
<dbReference type="AlphaFoldDB" id="A0A7W3N1S4"/>
<sequence>MSYEEDEDLDGFDPVTPHPARLWDYWLGGKDHYEADRALGKRIAEVFPGVVDLGRWRRQFMIRAVRYLVEEAGIRQFVDVGAGLPCITNTHEVAQHYAPGARVVYVDNDPLVVMHGRALLTDAGCHVVAADLAAPRVLVEETVPLLEADRPVGVLMCGVLPHLGDDALARSVVAEVMAGMPPGSHLALSHITAVSKPELMQQVARLWNRRARPLIKLRLPRTIGRFLDGLAVVEPGLVPTCRWRQDGHVLQAGDVDEWAAVARK</sequence>
<name>A0A7W3N1S4_9ACTN</name>
<dbReference type="Gene3D" id="3.40.50.150">
    <property type="entry name" value="Vaccinia Virus protein VP39"/>
    <property type="match status" value="1"/>
</dbReference>
<proteinExistence type="predicted"/>
<evidence type="ECO:0000313" key="2">
    <source>
        <dbReference type="Proteomes" id="UP000539313"/>
    </source>
</evidence>
<keyword evidence="1" id="KW-0808">Transferase</keyword>
<keyword evidence="2" id="KW-1185">Reference proteome</keyword>
<reference evidence="1 2" key="1">
    <citation type="submission" date="2020-08" db="EMBL/GenBank/DDBJ databases">
        <title>Sequencing the genomes of 1000 actinobacteria strains.</title>
        <authorList>
            <person name="Klenk H.-P."/>
        </authorList>
    </citation>
    <scope>NUCLEOTIDE SEQUENCE [LARGE SCALE GENOMIC DNA]</scope>
    <source>
        <strain evidence="1 2">DSM 45823</strain>
    </source>
</reference>
<keyword evidence="1" id="KW-0489">Methyltransferase</keyword>
<dbReference type="GO" id="GO:0008168">
    <property type="term" value="F:methyltransferase activity"/>
    <property type="evidence" value="ECO:0007669"/>
    <property type="project" value="UniProtKB-KW"/>
</dbReference>
<accession>A0A7W3N1S4</accession>
<dbReference type="InterPro" id="IPR029063">
    <property type="entry name" value="SAM-dependent_MTases_sf"/>
</dbReference>
<organism evidence="1 2">
    <name type="scientific">Thermomonospora cellulosilytica</name>
    <dbReference type="NCBI Taxonomy" id="1411118"/>
    <lineage>
        <taxon>Bacteria</taxon>
        <taxon>Bacillati</taxon>
        <taxon>Actinomycetota</taxon>
        <taxon>Actinomycetes</taxon>
        <taxon>Streptosporangiales</taxon>
        <taxon>Thermomonosporaceae</taxon>
        <taxon>Thermomonospora</taxon>
    </lineage>
</organism>
<dbReference type="Pfam" id="PF04672">
    <property type="entry name" value="Methyltransf_19"/>
    <property type="match status" value="1"/>
</dbReference>
<dbReference type="InterPro" id="IPR006764">
    <property type="entry name" value="SAM_dep_MeTrfase_SAV2177_type"/>
</dbReference>
<dbReference type="SUPFAM" id="SSF53335">
    <property type="entry name" value="S-adenosyl-L-methionine-dependent methyltransferases"/>
    <property type="match status" value="1"/>
</dbReference>
<dbReference type="GO" id="GO:0032259">
    <property type="term" value="P:methylation"/>
    <property type="evidence" value="ECO:0007669"/>
    <property type="project" value="UniProtKB-KW"/>
</dbReference>
<gene>
    <name evidence="1" type="ORF">HNR21_004804</name>
</gene>
<protein>
    <submittedName>
        <fullName evidence="1">O-methyltransferase involved in polyketide biosynthesis</fullName>
    </submittedName>
</protein>
<dbReference type="PIRSF" id="PIRSF017393">
    <property type="entry name" value="MTase_SAV2177"/>
    <property type="match status" value="1"/>
</dbReference>
<dbReference type="EMBL" id="JACJII010000001">
    <property type="protein sequence ID" value="MBA9005922.1"/>
    <property type="molecule type" value="Genomic_DNA"/>
</dbReference>
<dbReference type="Proteomes" id="UP000539313">
    <property type="component" value="Unassembled WGS sequence"/>
</dbReference>
<dbReference type="RefSeq" id="WP_182706975.1">
    <property type="nucleotide sequence ID" value="NZ_JACJII010000001.1"/>
</dbReference>